<keyword evidence="2" id="KW-0813">Transport</keyword>
<dbReference type="InterPro" id="IPR025574">
    <property type="entry name" value="Nucleoporin_FG_rpt"/>
</dbReference>
<evidence type="ECO:0000256" key="7">
    <source>
        <dbReference type="ARBA" id="ARBA00023242"/>
    </source>
</evidence>
<protein>
    <submittedName>
        <fullName evidence="9">Uncharacterized protein</fullName>
    </submittedName>
</protein>
<feature type="compositionally biased region" description="Low complexity" evidence="8">
    <location>
        <begin position="116"/>
        <end position="127"/>
    </location>
</feature>
<feature type="region of interest" description="Disordered" evidence="8">
    <location>
        <begin position="101"/>
        <end position="193"/>
    </location>
</feature>
<dbReference type="PANTHER" id="PTHR13437">
    <property type="entry name" value="NUCLEOPORIN P58/P45 NUCLEOPORIN-LIKE PROTEIN 1"/>
    <property type="match status" value="1"/>
</dbReference>
<evidence type="ECO:0000313" key="10">
    <source>
        <dbReference type="Proteomes" id="UP001363622"/>
    </source>
</evidence>
<dbReference type="Pfam" id="PF21121">
    <property type="entry name" value="Nup49_C"/>
    <property type="match status" value="1"/>
</dbReference>
<keyword evidence="5" id="KW-0811">Translocation</keyword>
<keyword evidence="7" id="KW-0539">Nucleus</keyword>
<keyword evidence="4" id="KW-0653">Protein transport</keyword>
<dbReference type="Proteomes" id="UP001363622">
    <property type="component" value="Unassembled WGS sequence"/>
</dbReference>
<dbReference type="Pfam" id="PF13634">
    <property type="entry name" value="Nucleoporin_FG"/>
    <property type="match status" value="2"/>
</dbReference>
<evidence type="ECO:0000256" key="3">
    <source>
        <dbReference type="ARBA" id="ARBA00022816"/>
    </source>
</evidence>
<sequence length="500" mass="50761">MSFGGLGKSGGLTINTGGGLFGNNTSQPQSTGLGGTSAAGGGLFGAGSAAANTSGGGLFGQNKPAQTTSSLFGSNTATTAASGGLFGGGAATTTSGGGLFGSSTATSAPGGGLFGGSTTTSSQPQQQQGGGLFGNAQTGQSSTPSLFGSSATQPKPSLFGSSTTNPSQPQQSAFGGAMNNQPQGGGLFGAGSAASNATNQTGGGLFGAGSAATNQNSTGLGGGLFGAGPAAANASTTGLGGGLFGGASTNQQTVPGVRIDLSNIRGSTRFSDLHDDLQKEIEKYDQFIQDQIQAHDKCAAFIDGRIKENLSYLPSDVDFVNTKVEAVEAALDNDSQAIASLKETFKTDAENARIAFRVIENLKLPAQYHYSGSMWNPVQQPTKAKSDALSDDGDGNTDLVAYFAAQAKDLDKTLETQARLLMEIEQHLRTVESTTMQQLQESMARGNVDGVSARETRLRELAQLFQEIQKAILYEAQKVGDCREKVVEASLGQAGGPWRP</sequence>
<evidence type="ECO:0000256" key="4">
    <source>
        <dbReference type="ARBA" id="ARBA00022927"/>
    </source>
</evidence>
<evidence type="ECO:0000313" key="9">
    <source>
        <dbReference type="EMBL" id="KAK7510793.1"/>
    </source>
</evidence>
<gene>
    <name evidence="9" type="ORF">IWZ03DRAFT_387415</name>
</gene>
<evidence type="ECO:0000256" key="8">
    <source>
        <dbReference type="SAM" id="MobiDB-lite"/>
    </source>
</evidence>
<evidence type="ECO:0000256" key="5">
    <source>
        <dbReference type="ARBA" id="ARBA00023010"/>
    </source>
</evidence>
<dbReference type="EMBL" id="JBBPHU010000013">
    <property type="protein sequence ID" value="KAK7510793.1"/>
    <property type="molecule type" value="Genomic_DNA"/>
</dbReference>
<reference evidence="9 10" key="1">
    <citation type="submission" date="2024-04" db="EMBL/GenBank/DDBJ databases">
        <title>Phyllosticta paracitricarpa is synonymous to the EU quarantine fungus P. citricarpa based on phylogenomic analyses.</title>
        <authorList>
            <consortium name="Lawrence Berkeley National Laboratory"/>
            <person name="Van Ingen-Buijs V.A."/>
            <person name="Van Westerhoven A.C."/>
            <person name="Haridas S."/>
            <person name="Skiadas P."/>
            <person name="Martin F."/>
            <person name="Groenewald J.Z."/>
            <person name="Crous P.W."/>
            <person name="Seidl M.F."/>
        </authorList>
    </citation>
    <scope>NUCLEOTIDE SEQUENCE [LARGE SCALE GENOMIC DNA]</scope>
    <source>
        <strain evidence="9 10">CBS 123371</strain>
    </source>
</reference>
<feature type="compositionally biased region" description="Low complexity" evidence="8">
    <location>
        <begin position="161"/>
        <end position="172"/>
    </location>
</feature>
<comment type="subcellular location">
    <subcellularLocation>
        <location evidence="1">Nucleus</location>
        <location evidence="1">Nuclear pore complex</location>
    </subcellularLocation>
</comment>
<evidence type="ECO:0000256" key="2">
    <source>
        <dbReference type="ARBA" id="ARBA00022448"/>
    </source>
</evidence>
<accession>A0ABR1KBT5</accession>
<proteinExistence type="predicted"/>
<name>A0ABR1KBT5_9PEZI</name>
<dbReference type="PANTHER" id="PTHR13437:SF2">
    <property type="entry name" value="NUCLEOPORIN P58_P45"/>
    <property type="match status" value="1"/>
</dbReference>
<evidence type="ECO:0000256" key="6">
    <source>
        <dbReference type="ARBA" id="ARBA00023132"/>
    </source>
</evidence>
<keyword evidence="10" id="KW-1185">Reference proteome</keyword>
<evidence type="ECO:0000256" key="1">
    <source>
        <dbReference type="ARBA" id="ARBA00004567"/>
    </source>
</evidence>
<organism evidence="9 10">
    <name type="scientific">Phyllosticta citriasiana</name>
    <dbReference type="NCBI Taxonomy" id="595635"/>
    <lineage>
        <taxon>Eukaryota</taxon>
        <taxon>Fungi</taxon>
        <taxon>Dikarya</taxon>
        <taxon>Ascomycota</taxon>
        <taxon>Pezizomycotina</taxon>
        <taxon>Dothideomycetes</taxon>
        <taxon>Dothideomycetes incertae sedis</taxon>
        <taxon>Botryosphaeriales</taxon>
        <taxon>Phyllostictaceae</taxon>
        <taxon>Phyllosticta</taxon>
    </lineage>
</organism>
<feature type="compositionally biased region" description="Polar residues" evidence="8">
    <location>
        <begin position="135"/>
        <end position="155"/>
    </location>
</feature>
<keyword evidence="3" id="KW-0509">mRNA transport</keyword>
<dbReference type="InterPro" id="IPR024882">
    <property type="entry name" value="NUP58/p45/49"/>
</dbReference>
<comment type="caution">
    <text evidence="9">The sequence shown here is derived from an EMBL/GenBank/DDBJ whole genome shotgun (WGS) entry which is preliminary data.</text>
</comment>
<keyword evidence="6" id="KW-0906">Nuclear pore complex</keyword>